<comment type="subcellular location">
    <subcellularLocation>
        <location evidence="1">Cytoplasm</location>
    </subcellularLocation>
</comment>
<dbReference type="PANTHER" id="PTHR14791">
    <property type="entry name" value="BOMB/KIRA PROTEINS"/>
    <property type="match status" value="1"/>
</dbReference>
<dbReference type="InterPro" id="IPR001202">
    <property type="entry name" value="WW_dom"/>
</dbReference>
<feature type="region of interest" description="Disordered" evidence="3">
    <location>
        <begin position="82"/>
        <end position="113"/>
    </location>
</feature>
<reference evidence="6" key="1">
    <citation type="submission" date="2013-01" db="EMBL/GenBank/DDBJ databases">
        <title>Draft Genome Sequence of a Mulberry Tree, Morus notabilis C.K. Schneid.</title>
        <authorList>
            <person name="He N."/>
            <person name="Zhao S."/>
        </authorList>
    </citation>
    <scope>NUCLEOTIDE SEQUENCE</scope>
</reference>
<keyword evidence="2" id="KW-0963">Cytoplasm</keyword>
<dbReference type="PROSITE" id="PS50020">
    <property type="entry name" value="WW_DOMAIN_2"/>
    <property type="match status" value="1"/>
</dbReference>
<dbReference type="PANTHER" id="PTHR14791:SF42">
    <property type="entry name" value="F16L1.2 PROTEIN"/>
    <property type="match status" value="1"/>
</dbReference>
<dbReference type="AlphaFoldDB" id="W9RXW2"/>
<feature type="domain" description="WW" evidence="4">
    <location>
        <begin position="60"/>
        <end position="94"/>
    </location>
</feature>
<evidence type="ECO:0000313" key="6">
    <source>
        <dbReference type="Proteomes" id="UP000030645"/>
    </source>
</evidence>
<evidence type="ECO:0000259" key="4">
    <source>
        <dbReference type="PROSITE" id="PS50020"/>
    </source>
</evidence>
<organism evidence="5 6">
    <name type="scientific">Morus notabilis</name>
    <dbReference type="NCBI Taxonomy" id="981085"/>
    <lineage>
        <taxon>Eukaryota</taxon>
        <taxon>Viridiplantae</taxon>
        <taxon>Streptophyta</taxon>
        <taxon>Embryophyta</taxon>
        <taxon>Tracheophyta</taxon>
        <taxon>Spermatophyta</taxon>
        <taxon>Magnoliopsida</taxon>
        <taxon>eudicotyledons</taxon>
        <taxon>Gunneridae</taxon>
        <taxon>Pentapetalae</taxon>
        <taxon>rosids</taxon>
        <taxon>fabids</taxon>
        <taxon>Rosales</taxon>
        <taxon>Moraceae</taxon>
        <taxon>Moreae</taxon>
        <taxon>Morus</taxon>
    </lineage>
</organism>
<dbReference type="Proteomes" id="UP000030645">
    <property type="component" value="Unassembled WGS sequence"/>
</dbReference>
<evidence type="ECO:0000256" key="3">
    <source>
        <dbReference type="SAM" id="MobiDB-lite"/>
    </source>
</evidence>
<gene>
    <name evidence="5" type="ORF">L484_003395</name>
</gene>
<keyword evidence="6" id="KW-1185">Reference proteome</keyword>
<dbReference type="InterPro" id="IPR051105">
    <property type="entry name" value="WWC/KIBRA_Hippo_Reg"/>
</dbReference>
<feature type="region of interest" description="Disordered" evidence="3">
    <location>
        <begin position="1"/>
        <end position="28"/>
    </location>
</feature>
<evidence type="ECO:0000313" key="5">
    <source>
        <dbReference type="EMBL" id="EXB97551.1"/>
    </source>
</evidence>
<proteinExistence type="predicted"/>
<protein>
    <recommendedName>
        <fullName evidence="4">WW domain-containing protein</fullName>
    </recommendedName>
</protein>
<dbReference type="Gene3D" id="2.20.70.10">
    <property type="match status" value="1"/>
</dbReference>
<dbReference type="InterPro" id="IPR036020">
    <property type="entry name" value="WW_dom_sf"/>
</dbReference>
<dbReference type="eggNOG" id="ENOG502RZ0I">
    <property type="taxonomic scope" value="Eukaryota"/>
</dbReference>
<sequence>MVSLQSPLSPDRRKPSPDSENSLQKRKWEDPFDYREQVFEKRYKAEGQNFMAGIELHLETPLPSEWQRCLDIQSGKIHFYNTKTRTRTSRDPRSATTTPQPAISPSDHHDHHHMSLDLELNLTTSDSPRKNRATDGHFSKLNSSTTLSDLSIVTTNKQKKNSCPSWLAFEADQQEMVATVCMRCHMLVMLCRSSPACPNCKFMHPPEKSPSTNFIQVKL</sequence>
<evidence type="ECO:0000256" key="1">
    <source>
        <dbReference type="ARBA" id="ARBA00004496"/>
    </source>
</evidence>
<dbReference type="GO" id="GO:0005737">
    <property type="term" value="C:cytoplasm"/>
    <property type="evidence" value="ECO:0007669"/>
    <property type="project" value="UniProtKB-SubCell"/>
</dbReference>
<accession>W9RXW2</accession>
<feature type="compositionally biased region" description="Polar residues" evidence="3">
    <location>
        <begin position="94"/>
        <end position="103"/>
    </location>
</feature>
<name>W9RXW2_9ROSA</name>
<evidence type="ECO:0000256" key="2">
    <source>
        <dbReference type="ARBA" id="ARBA00022490"/>
    </source>
</evidence>
<dbReference type="OrthoDB" id="1424894at2759"/>
<dbReference type="STRING" id="981085.W9RXW2"/>
<dbReference type="KEGG" id="mnt:21386934"/>
<dbReference type="SUPFAM" id="SSF51045">
    <property type="entry name" value="WW domain"/>
    <property type="match status" value="1"/>
</dbReference>
<dbReference type="EMBL" id="KE345279">
    <property type="protein sequence ID" value="EXB97551.1"/>
    <property type="molecule type" value="Genomic_DNA"/>
</dbReference>